<proteinExistence type="predicted"/>
<comment type="caution">
    <text evidence="1">The sequence shown here is derived from an EMBL/GenBank/DDBJ whole genome shotgun (WGS) entry which is preliminary data.</text>
</comment>
<sequence length="90" mass="9654">MNALSVAPTVLSACPKCRRCASRPAVARWNQHPRVSMIVASGAGTLFLTRRLSNVSMLVLTGRDVDGAAPDPQRPLVAAAFIDRAPSRER</sequence>
<accession>A0A2W5TKI3</accession>
<dbReference type="EMBL" id="QFQP01000010">
    <property type="protein sequence ID" value="PZR13266.1"/>
    <property type="molecule type" value="Genomic_DNA"/>
</dbReference>
<dbReference type="Proteomes" id="UP000249061">
    <property type="component" value="Unassembled WGS sequence"/>
</dbReference>
<protein>
    <submittedName>
        <fullName evidence="1">Uncharacterized protein</fullName>
    </submittedName>
</protein>
<evidence type="ECO:0000313" key="1">
    <source>
        <dbReference type="EMBL" id="PZR13266.1"/>
    </source>
</evidence>
<name>A0A2W5TKI3_9BACT</name>
<dbReference type="AlphaFoldDB" id="A0A2W5TKI3"/>
<evidence type="ECO:0000313" key="2">
    <source>
        <dbReference type="Proteomes" id="UP000249061"/>
    </source>
</evidence>
<organism evidence="1 2">
    <name type="scientific">Archangium gephyra</name>
    <dbReference type="NCBI Taxonomy" id="48"/>
    <lineage>
        <taxon>Bacteria</taxon>
        <taxon>Pseudomonadati</taxon>
        <taxon>Myxococcota</taxon>
        <taxon>Myxococcia</taxon>
        <taxon>Myxococcales</taxon>
        <taxon>Cystobacterineae</taxon>
        <taxon>Archangiaceae</taxon>
        <taxon>Archangium</taxon>
    </lineage>
</organism>
<gene>
    <name evidence="1" type="ORF">DI536_13345</name>
</gene>
<reference evidence="1 2" key="1">
    <citation type="submission" date="2017-08" db="EMBL/GenBank/DDBJ databases">
        <title>Infants hospitalized years apart are colonized by the same room-sourced microbial strains.</title>
        <authorList>
            <person name="Brooks B."/>
            <person name="Olm M.R."/>
            <person name="Firek B.A."/>
            <person name="Baker R."/>
            <person name="Thomas B.C."/>
            <person name="Morowitz M.J."/>
            <person name="Banfield J.F."/>
        </authorList>
    </citation>
    <scope>NUCLEOTIDE SEQUENCE [LARGE SCALE GENOMIC DNA]</scope>
    <source>
        <strain evidence="1">S2_003_000_R2_14</strain>
    </source>
</reference>